<dbReference type="PROSITE" id="PS00745">
    <property type="entry name" value="RF_PROK_I"/>
    <property type="match status" value="1"/>
</dbReference>
<dbReference type="RefSeq" id="WP_013483926.1">
    <property type="nucleotide sequence ID" value="NC_014825.1"/>
</dbReference>
<organism evidence="11 12">
    <name type="scientific">Ruminococcus albus (strain ATCC 27210 / DSM 20455 / JCM 14654 / NCDO 2250 / 7)</name>
    <dbReference type="NCBI Taxonomy" id="697329"/>
    <lineage>
        <taxon>Bacteria</taxon>
        <taxon>Bacillati</taxon>
        <taxon>Bacillota</taxon>
        <taxon>Clostridia</taxon>
        <taxon>Eubacteriales</taxon>
        <taxon>Oscillospiraceae</taxon>
        <taxon>Ruminococcus</taxon>
    </lineage>
</organism>
<dbReference type="InterPro" id="IPR050057">
    <property type="entry name" value="Prokaryotic/Mito_RF"/>
</dbReference>
<comment type="similarity">
    <text evidence="3 8">Belongs to the prokaryotic/mitochondrial release factor family.</text>
</comment>
<dbReference type="InterPro" id="IPR004373">
    <property type="entry name" value="RF-1"/>
</dbReference>
<reference evidence="12" key="1">
    <citation type="journal article" date="2011" name="J. Bacteriol.">
        <title>Complete genome of the cellulolytic ruminal bacterium Ruminococcus albus 7.</title>
        <authorList>
            <person name="Suen G."/>
            <person name="Stevenson D.M."/>
            <person name="Bruce D.C."/>
            <person name="Chertkov O."/>
            <person name="Copeland A."/>
            <person name="Cheng J.F."/>
            <person name="Detter C."/>
            <person name="Detter J.C."/>
            <person name="Goodwin L.A."/>
            <person name="Han C.S."/>
            <person name="Hauser L.J."/>
            <person name="Ivanova N.N."/>
            <person name="Kyrpides N.C."/>
            <person name="Land M.L."/>
            <person name="Lapidus A."/>
            <person name="Lucas S."/>
            <person name="Ovchinnikova G."/>
            <person name="Pitluck S."/>
            <person name="Tapia R."/>
            <person name="Woyke T."/>
            <person name="Boyum J."/>
            <person name="Mead D."/>
            <person name="Weimer P.J."/>
        </authorList>
    </citation>
    <scope>NUCLEOTIDE SEQUENCE [LARGE SCALE GENOMIC DNA]</scope>
    <source>
        <strain evidence="12">ATCC 27210 / DSM 20455 / JCM 14654 / NCDO 2250 / 7</strain>
        <plasmid evidence="12">pRUMAL02</plasmid>
    </source>
</reference>
<evidence type="ECO:0000256" key="6">
    <source>
        <dbReference type="ARBA" id="ARBA00022917"/>
    </source>
</evidence>
<evidence type="ECO:0000256" key="7">
    <source>
        <dbReference type="ARBA" id="ARBA00050039"/>
    </source>
</evidence>
<geneLocation type="plasmid" evidence="11 12">
    <name>pRUMAL02</name>
</geneLocation>
<evidence type="ECO:0000256" key="4">
    <source>
        <dbReference type="ARBA" id="ARBA00022481"/>
    </source>
</evidence>
<dbReference type="InterPro" id="IPR005139">
    <property type="entry name" value="PCRF"/>
</dbReference>
<feature type="modified residue" description="N5-methylglutamine" evidence="8">
    <location>
        <position position="235"/>
    </location>
</feature>
<dbReference type="Pfam" id="PF03462">
    <property type="entry name" value="PCRF"/>
    <property type="match status" value="1"/>
</dbReference>
<comment type="function">
    <text evidence="1 8">Peptide chain release factor 1 directs the termination of translation in response to the peptide chain termination codons UAG and UAA.</text>
</comment>
<dbReference type="PANTHER" id="PTHR43804:SF7">
    <property type="entry name" value="LD18447P"/>
    <property type="match status" value="1"/>
</dbReference>
<feature type="coiled-coil region" evidence="9">
    <location>
        <begin position="44"/>
        <end position="95"/>
    </location>
</feature>
<dbReference type="EMBL" id="CP002405">
    <property type="protein sequence ID" value="ADU24389.1"/>
    <property type="molecule type" value="Genomic_DNA"/>
</dbReference>
<comment type="PTM">
    <text evidence="8">Methylated by PrmC. Methylation increases the termination efficiency of RF1.</text>
</comment>
<dbReference type="Gene3D" id="6.10.140.1950">
    <property type="match status" value="1"/>
</dbReference>
<evidence type="ECO:0000256" key="8">
    <source>
        <dbReference type="HAMAP-Rule" id="MF_00093"/>
    </source>
</evidence>
<proteinExistence type="inferred from homology"/>
<dbReference type="SUPFAM" id="SSF75620">
    <property type="entry name" value="Release factor"/>
    <property type="match status" value="1"/>
</dbReference>
<evidence type="ECO:0000256" key="5">
    <source>
        <dbReference type="ARBA" id="ARBA00022490"/>
    </source>
</evidence>
<comment type="subcellular location">
    <subcellularLocation>
        <location evidence="2 8">Cytoplasm</location>
    </subcellularLocation>
</comment>
<dbReference type="NCBIfam" id="NF001859">
    <property type="entry name" value="PRK00591.1"/>
    <property type="match status" value="1"/>
</dbReference>
<dbReference type="PANTHER" id="PTHR43804">
    <property type="entry name" value="LD18447P"/>
    <property type="match status" value="1"/>
</dbReference>
<accession>E6UL43</accession>
<dbReference type="Proteomes" id="UP000006919">
    <property type="component" value="Plasmid pRUMAL02"/>
</dbReference>
<dbReference type="FunFam" id="3.30.70.1660:FF:000004">
    <property type="entry name" value="Peptide chain release factor 1"/>
    <property type="match status" value="1"/>
</dbReference>
<protein>
    <recommendedName>
        <fullName evidence="7 8">Peptide chain release factor 1</fullName>
        <shortName evidence="8">RF-1</shortName>
    </recommendedName>
</protein>
<dbReference type="GO" id="GO:0016149">
    <property type="term" value="F:translation release factor activity, codon specific"/>
    <property type="evidence" value="ECO:0007669"/>
    <property type="project" value="UniProtKB-UniRule"/>
</dbReference>
<evidence type="ECO:0000313" key="11">
    <source>
        <dbReference type="EMBL" id="ADU24389.1"/>
    </source>
</evidence>
<dbReference type="FunFam" id="3.30.160.20:FF:000004">
    <property type="entry name" value="Peptide chain release factor 1"/>
    <property type="match status" value="1"/>
</dbReference>
<dbReference type="AlphaFoldDB" id="E6UL43"/>
<gene>
    <name evidence="8" type="primary">prfA</name>
    <name evidence="11" type="ordered locus">Rumal_3966</name>
</gene>
<dbReference type="Gene3D" id="3.30.70.1660">
    <property type="match status" value="2"/>
</dbReference>
<dbReference type="Gene3D" id="3.30.160.20">
    <property type="match status" value="1"/>
</dbReference>
<keyword evidence="9" id="KW-0175">Coiled coil</keyword>
<dbReference type="InterPro" id="IPR045853">
    <property type="entry name" value="Pep_chain_release_fac_I_sf"/>
</dbReference>
<dbReference type="HAMAP" id="MF_00093">
    <property type="entry name" value="Rel_fac_1"/>
    <property type="match status" value="1"/>
</dbReference>
<keyword evidence="5 8" id="KW-0963">Cytoplasm</keyword>
<name>E6UL43_RUMA7</name>
<keyword evidence="11" id="KW-0614">Plasmid</keyword>
<dbReference type="FunFam" id="3.30.70.1660:FF:000002">
    <property type="entry name" value="Peptide chain release factor 1"/>
    <property type="match status" value="1"/>
</dbReference>
<dbReference type="KEGG" id="ral:Rumal_3966"/>
<evidence type="ECO:0000256" key="2">
    <source>
        <dbReference type="ARBA" id="ARBA00004496"/>
    </source>
</evidence>
<dbReference type="HOGENOM" id="CLU_036856_0_1_9"/>
<keyword evidence="6 8" id="KW-0648">Protein biosynthesis</keyword>
<evidence type="ECO:0000313" key="12">
    <source>
        <dbReference type="Proteomes" id="UP000006919"/>
    </source>
</evidence>
<dbReference type="GO" id="GO:0005829">
    <property type="term" value="C:cytosol"/>
    <property type="evidence" value="ECO:0007669"/>
    <property type="project" value="UniProtKB-ARBA"/>
</dbReference>
<evidence type="ECO:0000256" key="1">
    <source>
        <dbReference type="ARBA" id="ARBA00002986"/>
    </source>
</evidence>
<keyword evidence="4 8" id="KW-0488">Methylation</keyword>
<feature type="domain" description="Prokaryotic-type class I peptide chain release factors" evidence="10">
    <location>
        <begin position="228"/>
        <end position="244"/>
    </location>
</feature>
<evidence type="ECO:0000256" key="3">
    <source>
        <dbReference type="ARBA" id="ARBA00010835"/>
    </source>
</evidence>
<evidence type="ECO:0000259" key="10">
    <source>
        <dbReference type="PROSITE" id="PS00745"/>
    </source>
</evidence>
<evidence type="ECO:0000256" key="9">
    <source>
        <dbReference type="SAM" id="Coils"/>
    </source>
</evidence>
<dbReference type="OrthoDB" id="9806673at2"/>
<dbReference type="SMART" id="SM00937">
    <property type="entry name" value="PCRF"/>
    <property type="match status" value="1"/>
</dbReference>
<dbReference type="Pfam" id="PF00472">
    <property type="entry name" value="RF-1"/>
    <property type="match status" value="1"/>
</dbReference>
<dbReference type="InterPro" id="IPR000352">
    <property type="entry name" value="Pep_chain_release_fac_I"/>
</dbReference>
<sequence>MFEKLRALEDKFNEINERLMQPEVVNDSKLYTELMIEYKNLEPVVEALREYDKAKAEFDEAVEMSSDSSLDADMKDMVQEQYAESKAAMARLEEELKILLLPKDPNDDRNVIIEIRGGAGGEEAALFANSLYRMYSMYAAQKNWQIEVMSANETELGGYKEITFTVSGQGAYSRLKYESGVHRVQRVPETESQGRVHTSTVTVAVLPEVDDVELEINEEKEIKMEVFRSSGAGGQHINKTSSAVRLIHIPTGTVVECQNERSQFQNREKALKMLKAKLLDEKVRAQEDEIASNRRSQVGTGDRSEKIRTYNFPESRISDHRIKLTLYKLEQILNGNLDEVIDALATADQAAKLAAQEEE</sequence>
<dbReference type="NCBIfam" id="TIGR00019">
    <property type="entry name" value="prfA"/>
    <property type="match status" value="1"/>
</dbReference>